<dbReference type="KEGG" id="rml:FF011L_22720"/>
<gene>
    <name evidence="5" type="primary">pelA</name>
    <name evidence="5" type="ORF">FF011L_22720</name>
</gene>
<dbReference type="EMBL" id="CP036262">
    <property type="protein sequence ID" value="QDS93502.1"/>
    <property type="molecule type" value="Genomic_DNA"/>
</dbReference>
<organism evidence="5 6">
    <name type="scientific">Roseimaritima multifibrata</name>
    <dbReference type="NCBI Taxonomy" id="1930274"/>
    <lineage>
        <taxon>Bacteria</taxon>
        <taxon>Pseudomonadati</taxon>
        <taxon>Planctomycetota</taxon>
        <taxon>Planctomycetia</taxon>
        <taxon>Pirellulales</taxon>
        <taxon>Pirellulaceae</taxon>
        <taxon>Roseimaritima</taxon>
    </lineage>
</organism>
<evidence type="ECO:0000313" key="6">
    <source>
        <dbReference type="Proteomes" id="UP000320672"/>
    </source>
</evidence>
<accession>A0A517MF42</accession>
<evidence type="ECO:0000259" key="4">
    <source>
        <dbReference type="SMART" id="SM00656"/>
    </source>
</evidence>
<dbReference type="GO" id="GO:0016829">
    <property type="term" value="F:lyase activity"/>
    <property type="evidence" value="ECO:0007669"/>
    <property type="project" value="UniProtKB-KW"/>
</dbReference>
<dbReference type="PANTHER" id="PTHR42970">
    <property type="entry name" value="PECTATE LYASE C-RELATED"/>
    <property type="match status" value="1"/>
</dbReference>
<evidence type="ECO:0000313" key="5">
    <source>
        <dbReference type="EMBL" id="QDS93502.1"/>
    </source>
</evidence>
<dbReference type="Gene3D" id="2.160.20.10">
    <property type="entry name" value="Single-stranded right-handed beta-helix, Pectin lyase-like"/>
    <property type="match status" value="1"/>
</dbReference>
<keyword evidence="3 5" id="KW-0456">Lyase</keyword>
<dbReference type="AlphaFoldDB" id="A0A517MF42"/>
<dbReference type="GO" id="GO:0046872">
    <property type="term" value="F:metal ion binding"/>
    <property type="evidence" value="ECO:0007669"/>
    <property type="project" value="UniProtKB-KW"/>
</dbReference>
<dbReference type="SUPFAM" id="SSF51126">
    <property type="entry name" value="Pectin lyase-like"/>
    <property type="match status" value="1"/>
</dbReference>
<keyword evidence="2" id="KW-0325">Glycoprotein</keyword>
<reference evidence="5 6" key="1">
    <citation type="submission" date="2019-02" db="EMBL/GenBank/DDBJ databases">
        <title>Deep-cultivation of Planctomycetes and their phenomic and genomic characterization uncovers novel biology.</title>
        <authorList>
            <person name="Wiegand S."/>
            <person name="Jogler M."/>
            <person name="Boedeker C."/>
            <person name="Pinto D."/>
            <person name="Vollmers J."/>
            <person name="Rivas-Marin E."/>
            <person name="Kohn T."/>
            <person name="Peeters S.H."/>
            <person name="Heuer A."/>
            <person name="Rast P."/>
            <person name="Oberbeckmann S."/>
            <person name="Bunk B."/>
            <person name="Jeske O."/>
            <person name="Meyerdierks A."/>
            <person name="Storesund J.E."/>
            <person name="Kallscheuer N."/>
            <person name="Luecker S."/>
            <person name="Lage O.M."/>
            <person name="Pohl T."/>
            <person name="Merkel B.J."/>
            <person name="Hornburger P."/>
            <person name="Mueller R.-W."/>
            <person name="Bruemmer F."/>
            <person name="Labrenz M."/>
            <person name="Spormann A.M."/>
            <person name="Op den Camp H."/>
            <person name="Overmann J."/>
            <person name="Amann R."/>
            <person name="Jetten M.S.M."/>
            <person name="Mascher T."/>
            <person name="Medema M.H."/>
            <person name="Devos D.P."/>
            <person name="Kaster A.-K."/>
            <person name="Ovreas L."/>
            <person name="Rohde M."/>
            <person name="Galperin M.Y."/>
            <person name="Jogler C."/>
        </authorList>
    </citation>
    <scope>NUCLEOTIDE SEQUENCE [LARGE SCALE GENOMIC DNA]</scope>
    <source>
        <strain evidence="5 6">FF011L</strain>
    </source>
</reference>
<keyword evidence="6" id="KW-1185">Reference proteome</keyword>
<dbReference type="EC" id="4.2.2.22" evidence="5"/>
<dbReference type="InterPro" id="IPR002022">
    <property type="entry name" value="Pec_lyase"/>
</dbReference>
<protein>
    <submittedName>
        <fullName evidence="5">Pectate trisaccharide-lyase</fullName>
        <ecNumber evidence="5">4.2.2.22</ecNumber>
    </submittedName>
</protein>
<evidence type="ECO:0000256" key="1">
    <source>
        <dbReference type="ARBA" id="ARBA00022723"/>
    </source>
</evidence>
<dbReference type="Proteomes" id="UP000320672">
    <property type="component" value="Chromosome"/>
</dbReference>
<dbReference type="InterPro" id="IPR011050">
    <property type="entry name" value="Pectin_lyase_fold/virulence"/>
</dbReference>
<dbReference type="InterPro" id="IPR012334">
    <property type="entry name" value="Pectin_lyas_fold"/>
</dbReference>
<proteinExistence type="predicted"/>
<evidence type="ECO:0000256" key="2">
    <source>
        <dbReference type="ARBA" id="ARBA00023180"/>
    </source>
</evidence>
<evidence type="ECO:0000256" key="3">
    <source>
        <dbReference type="ARBA" id="ARBA00023239"/>
    </source>
</evidence>
<dbReference type="SMART" id="SM00656">
    <property type="entry name" value="Amb_all"/>
    <property type="match status" value="1"/>
</dbReference>
<name>A0A517MF42_9BACT</name>
<feature type="domain" description="Pectate lyase" evidence="4">
    <location>
        <begin position="27"/>
        <end position="266"/>
    </location>
</feature>
<dbReference type="PANTHER" id="PTHR42970:SF1">
    <property type="entry name" value="PECTATE LYASE C-RELATED"/>
    <property type="match status" value="1"/>
</dbReference>
<dbReference type="InterPro" id="IPR052063">
    <property type="entry name" value="Polysaccharide_Lyase_1"/>
</dbReference>
<sequence>MGQSVPVKRLPAFPGAEGFGAETRGGRGGAVIEVTNLDDRGPGSFREACDAANPRTIVFRTGGTITVESTIRIRNPYLTIAGQTAPGGGILLKADPRFDGPVLNVGTHDVVVRGLRIRRGPTAKKGCCGDGLSITNGRTPPHHVVIDHCSISWATDENVESWYAANDLTIQWCIISEALHNSSHEKGPHSKGTIIGSDVRRVSYHHNLLAHNVARNPLVSNHDGPNHVVNNLVYNWMYFGAEFSNAMQKPPRVNLIGNTYMPGPDTRTERYEVSLSNYPNEPMFYVRDNVGHHRPNGNGNEWSLIGDGSSGLGKDWMRVAADNQIQRDQPWPDSPIPITVHPSSTAADLVLDHAGATIPQRDAVDERVVSDVKNKTGKCIDDPADVGGWPSIRVGAPVEDSDHDGMPDAWEIEQGLDPSDATDRNGLNLSKVGYSNLEVYLNGLFE</sequence>
<keyword evidence="1" id="KW-0479">Metal-binding</keyword>